<evidence type="ECO:0000313" key="3">
    <source>
        <dbReference type="Proteomes" id="UP000517694"/>
    </source>
</evidence>
<gene>
    <name evidence="2" type="ORF">H1R13_23830</name>
</gene>
<protein>
    <recommendedName>
        <fullName evidence="4">DUF11 domain-containing protein</fullName>
    </recommendedName>
</protein>
<feature type="compositionally biased region" description="Basic and acidic residues" evidence="1">
    <location>
        <begin position="36"/>
        <end position="50"/>
    </location>
</feature>
<accession>A0A7X1I404</accession>
<dbReference type="RefSeq" id="WP_185947932.1">
    <property type="nucleotide sequence ID" value="NZ_JACMHY010000010.1"/>
</dbReference>
<proteinExistence type="predicted"/>
<evidence type="ECO:0000313" key="2">
    <source>
        <dbReference type="EMBL" id="MBC2867875.1"/>
    </source>
</evidence>
<organism evidence="2 3">
    <name type="scientific">Streptomyces mexicanus</name>
    <dbReference type="NCBI Taxonomy" id="178566"/>
    <lineage>
        <taxon>Bacteria</taxon>
        <taxon>Bacillati</taxon>
        <taxon>Actinomycetota</taxon>
        <taxon>Actinomycetes</taxon>
        <taxon>Kitasatosporales</taxon>
        <taxon>Streptomycetaceae</taxon>
        <taxon>Streptomyces</taxon>
    </lineage>
</organism>
<feature type="region of interest" description="Disordered" evidence="1">
    <location>
        <begin position="477"/>
        <end position="506"/>
    </location>
</feature>
<evidence type="ECO:0000256" key="1">
    <source>
        <dbReference type="SAM" id="MobiDB-lite"/>
    </source>
</evidence>
<sequence>MGDAAWTRGKRWYALLACAAVLVAAVVVAVASARGGTDRAGGRTGADRGGHPTAGTGRTAWTPDPHGGDTYSGQGVLRLRSAPNIYYLPRYSSFQQAPSAPEFHVVLTASSAPSGDSGKQGATGKGAVGRVEAAFDLTAFQGRAEITSVQKGYGCVRSGYHVNCALGSLKFGEGADFTPFSVRPKPGTAAGPAGTVTMTVRGANAPTVRHTTRVISGSPRLTARPDLDKLTEVPPGGRMRLTPAFGNKGDTAVEGGISVVVSANGAGLLPRYANCRYDKATGATKAQCDFPGPLPAGAAYETDGPLTAVADRSAKTGTVTYTVWRTADVGYLAALPASAPHGSGAPLRLRSVDGSAFTGDGAEPGERAVGGGLSFETTGKNDVEAVGFTIRGRVGQVVEVTVPYPRGDGWTDSFGRGTMWVTLPAGVSLIEVPPQDHESDIPYCHRGPRTDGPVACPGPAASGTVLRVRLDRRVDGAHGSVSVRSDASADPDRRNNTAPVTVQYLP</sequence>
<comment type="caution">
    <text evidence="2">The sequence shown here is derived from an EMBL/GenBank/DDBJ whole genome shotgun (WGS) entry which is preliminary data.</text>
</comment>
<dbReference type="Proteomes" id="UP000517694">
    <property type="component" value="Unassembled WGS sequence"/>
</dbReference>
<dbReference type="EMBL" id="JACMHY010000010">
    <property type="protein sequence ID" value="MBC2867875.1"/>
    <property type="molecule type" value="Genomic_DNA"/>
</dbReference>
<name>A0A7X1I404_9ACTN</name>
<keyword evidence="3" id="KW-1185">Reference proteome</keyword>
<feature type="region of interest" description="Disordered" evidence="1">
    <location>
        <begin position="36"/>
        <end position="74"/>
    </location>
</feature>
<dbReference type="AlphaFoldDB" id="A0A7X1I404"/>
<reference evidence="2 3" key="1">
    <citation type="submission" date="2020-08" db="EMBL/GenBank/DDBJ databases">
        <title>Whole-Genome Sequence of French Clinical Streptomyces mexicanus Strain Q0842.</title>
        <authorList>
            <person name="Boxberger M."/>
            <person name="La Scola B."/>
        </authorList>
    </citation>
    <scope>NUCLEOTIDE SEQUENCE [LARGE SCALE GENOMIC DNA]</scope>
    <source>
        <strain evidence="2 3">Marseille-Q0842</strain>
    </source>
</reference>
<feature type="region of interest" description="Disordered" evidence="1">
    <location>
        <begin position="355"/>
        <end position="376"/>
    </location>
</feature>
<evidence type="ECO:0008006" key="4">
    <source>
        <dbReference type="Google" id="ProtNLM"/>
    </source>
</evidence>